<dbReference type="GO" id="GO:0004789">
    <property type="term" value="F:thiamine-phosphate diphosphorylase activity"/>
    <property type="evidence" value="ECO:0007669"/>
    <property type="project" value="TreeGrafter"/>
</dbReference>
<dbReference type="RefSeq" id="WP_108911112.1">
    <property type="nucleotide sequence ID" value="NZ_CP021886.1"/>
</dbReference>
<comment type="pathway">
    <text evidence="1">Cofactor biosynthesis; thiamine diphosphate biosynthesis.</text>
</comment>
<dbReference type="InterPro" id="IPR013785">
    <property type="entry name" value="Aldolase_TIM"/>
</dbReference>
<evidence type="ECO:0000313" key="4">
    <source>
        <dbReference type="EMBL" id="AWI34286.1"/>
    </source>
</evidence>
<evidence type="ECO:0000256" key="1">
    <source>
        <dbReference type="ARBA" id="ARBA00004948"/>
    </source>
</evidence>
<dbReference type="GO" id="GO:0005737">
    <property type="term" value="C:cytoplasm"/>
    <property type="evidence" value="ECO:0007669"/>
    <property type="project" value="TreeGrafter"/>
</dbReference>
<evidence type="ECO:0000259" key="3">
    <source>
        <dbReference type="Pfam" id="PF02581"/>
    </source>
</evidence>
<dbReference type="InterPro" id="IPR022998">
    <property type="entry name" value="ThiamineP_synth_TenI"/>
</dbReference>
<gene>
    <name evidence="4" type="ORF">CDV25_05550</name>
</gene>
<dbReference type="CDD" id="cd00564">
    <property type="entry name" value="TMP_TenI"/>
    <property type="match status" value="1"/>
</dbReference>
<feature type="domain" description="Thiamine phosphate synthase/TenI" evidence="3">
    <location>
        <begin position="5"/>
        <end position="186"/>
    </location>
</feature>
<dbReference type="OrthoDB" id="9810880at2"/>
<dbReference type="EMBL" id="CP021886">
    <property type="protein sequence ID" value="AWI34286.1"/>
    <property type="molecule type" value="Genomic_DNA"/>
</dbReference>
<evidence type="ECO:0000256" key="2">
    <source>
        <dbReference type="ARBA" id="ARBA00022977"/>
    </source>
</evidence>
<protein>
    <submittedName>
        <fullName evidence="4">Thiamine phosphate synthase</fullName>
    </submittedName>
</protein>
<accession>A0A2U8FDS9</accession>
<dbReference type="PANTHER" id="PTHR20857">
    <property type="entry name" value="THIAMINE-PHOSPHATE PYROPHOSPHORYLASE"/>
    <property type="match status" value="1"/>
</dbReference>
<keyword evidence="2" id="KW-0784">Thiamine biosynthesis</keyword>
<dbReference type="SUPFAM" id="SSF51391">
    <property type="entry name" value="Thiamin phosphate synthase"/>
    <property type="match status" value="1"/>
</dbReference>
<dbReference type="Proteomes" id="UP000244890">
    <property type="component" value="Chromosome"/>
</dbReference>
<dbReference type="InterPro" id="IPR036206">
    <property type="entry name" value="ThiamineP_synth_sf"/>
</dbReference>
<evidence type="ECO:0000313" key="5">
    <source>
        <dbReference type="Proteomes" id="UP000244890"/>
    </source>
</evidence>
<dbReference type="PANTHER" id="PTHR20857:SF15">
    <property type="entry name" value="THIAMINE-PHOSPHATE SYNTHASE"/>
    <property type="match status" value="1"/>
</dbReference>
<dbReference type="Pfam" id="PF02581">
    <property type="entry name" value="TMP-TENI"/>
    <property type="match status" value="1"/>
</dbReference>
<reference evidence="4 5" key="1">
    <citation type="submission" date="2017-06" db="EMBL/GenBank/DDBJ databases">
        <title>Complete genome of Helicobacter apodemus.</title>
        <authorList>
            <person name="Cho S."/>
        </authorList>
    </citation>
    <scope>NUCLEOTIDE SEQUENCE [LARGE SCALE GENOMIC DNA]</scope>
    <source>
        <strain evidence="5">SNUVETPUB-15-01</strain>
    </source>
</reference>
<dbReference type="Gene3D" id="3.20.20.70">
    <property type="entry name" value="Aldolase class I"/>
    <property type="match status" value="1"/>
</dbReference>
<dbReference type="AlphaFoldDB" id="A0A2U8FDS9"/>
<sequence>MLNGVYAISDEILTPYKRLSVMLQEACDAGISCFQFRDKTHKDNVIKSLCEELQSQCQENGVIFILNDRVELAQTIGAEGLHIGKKEDENPYTQEELREIRQNFKGILGVSCYGSLQLAHQAKMLKADYIAFGACFASKIKPNAKNIPLDLFGQIEGITRCAIGGIDAQNVKRLENVEMVACISGIWVGDIRDNIHNIYKNWKKA</sequence>
<name>A0A2U8FDS9_9HELI</name>
<dbReference type="GO" id="GO:0009228">
    <property type="term" value="P:thiamine biosynthetic process"/>
    <property type="evidence" value="ECO:0007669"/>
    <property type="project" value="UniProtKB-KW"/>
</dbReference>
<proteinExistence type="predicted"/>
<dbReference type="KEGG" id="had:CDV25_05550"/>
<organism evidence="4 5">
    <name type="scientific">Helicobacter apodemus</name>
    <dbReference type="NCBI Taxonomy" id="135569"/>
    <lineage>
        <taxon>Bacteria</taxon>
        <taxon>Pseudomonadati</taxon>
        <taxon>Campylobacterota</taxon>
        <taxon>Epsilonproteobacteria</taxon>
        <taxon>Campylobacterales</taxon>
        <taxon>Helicobacteraceae</taxon>
        <taxon>Helicobacter</taxon>
    </lineage>
</organism>